<evidence type="ECO:0000256" key="3">
    <source>
        <dbReference type="ARBA" id="ARBA00022827"/>
    </source>
</evidence>
<comment type="caution">
    <text evidence="7">The sequence shown here is derived from an EMBL/GenBank/DDBJ whole genome shotgun (WGS) entry which is preliminary data.</text>
</comment>
<dbReference type="Gene3D" id="3.50.50.100">
    <property type="match status" value="1"/>
</dbReference>
<dbReference type="RefSeq" id="WP_311600511.1">
    <property type="nucleotide sequence ID" value="NZ_JAVREM010000026.1"/>
</dbReference>
<dbReference type="SUPFAM" id="SSF51905">
    <property type="entry name" value="FAD/NAD(P)-binding domain"/>
    <property type="match status" value="1"/>
</dbReference>
<sequence length="452" mass="48674">MGTPNDRTSIVIVGGGFAGVECARRLERRLRPEEARITLVSPTDYQLYLPLLPHVAAGVVTPQSVAPSLRRLLRRTDLVPGRALGVDPRSQVCVVRTINGRTLDLSYDHLVLSPGSVTRSFDIPGLREQARGMKTLAQAAFLRDHVIAQLDLAAATLDEAERAARLQFVVVGGGYAGTETLAGLQRLTAAAARRYYPRLNADLIRWHLLDVAPTLLPELGERLGAEALRLLRERGVHISLGTTVQSVSPDSVTLTDGRTLASHTLIWTAGVAASPLVDSLGCETVRGRIAANPDFTVPGLDRVLALGDAAAVPDLARGDGAVCAPTAQHATRQGRHAAENLVARLRGRPMTPYRHRDLGLVVDLGGREAVSKPFGIQLTGFPAQLVARGYHLATLPTSAARFRTGANWLLNAAVGDDFVRIGFLGEHSGTVREFEQTEAYLSPEEVRARSRR</sequence>
<evidence type="ECO:0000256" key="4">
    <source>
        <dbReference type="ARBA" id="ARBA00023002"/>
    </source>
</evidence>
<feature type="domain" description="FAD/NAD(P)-binding" evidence="6">
    <location>
        <begin position="9"/>
        <end position="334"/>
    </location>
</feature>
<evidence type="ECO:0000259" key="6">
    <source>
        <dbReference type="Pfam" id="PF07992"/>
    </source>
</evidence>
<keyword evidence="2" id="KW-0285">Flavoprotein</keyword>
<comment type="similarity">
    <text evidence="1">Belongs to the NADH dehydrogenase family.</text>
</comment>
<evidence type="ECO:0000313" key="7">
    <source>
        <dbReference type="EMBL" id="MDT0320560.1"/>
    </source>
</evidence>
<evidence type="ECO:0000256" key="1">
    <source>
        <dbReference type="ARBA" id="ARBA00005272"/>
    </source>
</evidence>
<reference evidence="8" key="1">
    <citation type="submission" date="2023-07" db="EMBL/GenBank/DDBJ databases">
        <title>30 novel species of actinomycetes from the DSMZ collection.</title>
        <authorList>
            <person name="Nouioui I."/>
        </authorList>
    </citation>
    <scope>NUCLEOTIDE SEQUENCE [LARGE SCALE GENOMIC DNA]</scope>
    <source>
        <strain evidence="8">DSM 44918</strain>
    </source>
</reference>
<keyword evidence="8" id="KW-1185">Reference proteome</keyword>
<dbReference type="InterPro" id="IPR036188">
    <property type="entry name" value="FAD/NAD-bd_sf"/>
</dbReference>
<protein>
    <submittedName>
        <fullName evidence="7">FAD-dependent oxidoreductase</fullName>
    </submittedName>
</protein>
<dbReference type="PRINTS" id="PR00368">
    <property type="entry name" value="FADPNR"/>
</dbReference>
<keyword evidence="3" id="KW-0274">FAD</keyword>
<dbReference type="Pfam" id="PF07992">
    <property type="entry name" value="Pyr_redox_2"/>
    <property type="match status" value="1"/>
</dbReference>
<dbReference type="PANTHER" id="PTHR43706">
    <property type="entry name" value="NADH DEHYDROGENASE"/>
    <property type="match status" value="1"/>
</dbReference>
<evidence type="ECO:0000313" key="8">
    <source>
        <dbReference type="Proteomes" id="UP001183420"/>
    </source>
</evidence>
<evidence type="ECO:0000256" key="2">
    <source>
        <dbReference type="ARBA" id="ARBA00022630"/>
    </source>
</evidence>
<dbReference type="Proteomes" id="UP001183420">
    <property type="component" value="Unassembled WGS sequence"/>
</dbReference>
<keyword evidence="5" id="KW-0520">NAD</keyword>
<proteinExistence type="inferred from homology"/>
<organism evidence="7 8">
    <name type="scientific">Streptomyces millisiae</name>
    <dbReference type="NCBI Taxonomy" id="3075542"/>
    <lineage>
        <taxon>Bacteria</taxon>
        <taxon>Bacillati</taxon>
        <taxon>Actinomycetota</taxon>
        <taxon>Actinomycetes</taxon>
        <taxon>Kitasatosporales</taxon>
        <taxon>Streptomycetaceae</taxon>
        <taxon>Streptomyces</taxon>
    </lineage>
</organism>
<evidence type="ECO:0000256" key="5">
    <source>
        <dbReference type="ARBA" id="ARBA00023027"/>
    </source>
</evidence>
<gene>
    <name evidence="7" type="ORF">RNC47_19690</name>
</gene>
<dbReference type="InterPro" id="IPR023753">
    <property type="entry name" value="FAD/NAD-binding_dom"/>
</dbReference>
<name>A0ABU2LSJ8_9ACTN</name>
<accession>A0ABU2LSJ8</accession>
<keyword evidence="4" id="KW-0560">Oxidoreductase</keyword>
<dbReference type="PRINTS" id="PR00411">
    <property type="entry name" value="PNDRDTASEI"/>
</dbReference>
<dbReference type="PANTHER" id="PTHR43706:SF45">
    <property type="entry name" value="NADH DEHYDROGENASE-LIKE PROTEIN RV1812C"/>
    <property type="match status" value="1"/>
</dbReference>
<dbReference type="EMBL" id="JAVREM010000026">
    <property type="protein sequence ID" value="MDT0320560.1"/>
    <property type="molecule type" value="Genomic_DNA"/>
</dbReference>
<dbReference type="InterPro" id="IPR045024">
    <property type="entry name" value="NDH-2"/>
</dbReference>